<gene>
    <name evidence="1" type="ORF">EC574_02980</name>
</gene>
<comment type="caution">
    <text evidence="1">The sequence shown here is derived from an EMBL/GenBank/DDBJ whole genome shotgun (WGS) entry which is preliminary data.</text>
</comment>
<dbReference type="AlphaFoldDB" id="A0A438ZKB7"/>
<dbReference type="EMBL" id="RJIC01000003">
    <property type="protein sequence ID" value="RVZ64379.1"/>
    <property type="molecule type" value="Genomic_DNA"/>
</dbReference>
<reference evidence="1 2" key="1">
    <citation type="submission" date="2018-10" db="EMBL/GenBank/DDBJ databases">
        <title>Genetic determinants and prediction of antibiotic resistance phenotypes in Helicobacter pylori.</title>
        <authorList>
            <person name="Wagner K."/>
        </authorList>
    </citation>
    <scope>NUCLEOTIDE SEQUENCE [LARGE SCALE GENOMIC DNA]</scope>
    <source>
        <strain evidence="1 2">ZH117</strain>
    </source>
</reference>
<dbReference type="Proteomes" id="UP000288704">
    <property type="component" value="Unassembled WGS sequence"/>
</dbReference>
<proteinExistence type="predicted"/>
<evidence type="ECO:0000313" key="2">
    <source>
        <dbReference type="Proteomes" id="UP000288704"/>
    </source>
</evidence>
<accession>A0A438ZKB7</accession>
<evidence type="ECO:0000313" key="1">
    <source>
        <dbReference type="EMBL" id="RVZ64379.1"/>
    </source>
</evidence>
<name>A0A438ZKB7_HELPX</name>
<sequence length="86" mass="9577">MPIIFPQKLKGLLVKVGLSLSFGAFACGYLKITACLVGDPYSFKQGFDSFLKTIINAYKTKPSLILIPYIDLSWARDPSLRAFDML</sequence>
<protein>
    <submittedName>
        <fullName evidence="1">Uncharacterized protein</fullName>
    </submittedName>
</protein>
<organism evidence="1 2">
    <name type="scientific">Helicobacter pylori</name>
    <name type="common">Campylobacter pylori</name>
    <dbReference type="NCBI Taxonomy" id="210"/>
    <lineage>
        <taxon>Bacteria</taxon>
        <taxon>Pseudomonadati</taxon>
        <taxon>Campylobacterota</taxon>
        <taxon>Epsilonproteobacteria</taxon>
        <taxon>Campylobacterales</taxon>
        <taxon>Helicobacteraceae</taxon>
        <taxon>Helicobacter</taxon>
    </lineage>
</organism>